<organism evidence="1 2">
    <name type="scientific">Botrytis hyacinthi</name>
    <dbReference type="NCBI Taxonomy" id="278943"/>
    <lineage>
        <taxon>Eukaryota</taxon>
        <taxon>Fungi</taxon>
        <taxon>Dikarya</taxon>
        <taxon>Ascomycota</taxon>
        <taxon>Pezizomycotina</taxon>
        <taxon>Leotiomycetes</taxon>
        <taxon>Helotiales</taxon>
        <taxon>Sclerotiniaceae</taxon>
        <taxon>Botrytis</taxon>
    </lineage>
</organism>
<evidence type="ECO:0000313" key="1">
    <source>
        <dbReference type="EMBL" id="TGO40882.1"/>
    </source>
</evidence>
<proteinExistence type="predicted"/>
<dbReference type="Proteomes" id="UP000297814">
    <property type="component" value="Unassembled WGS sequence"/>
</dbReference>
<name>A0A4Z1GZS9_9HELO</name>
<sequence length="67" mass="7490">MGMQPGDRIYTSKCDRSRKAQSLELSPEAPATSRFSAFWLWNLSTSLVQSLALLVAGLRSPERLSYL</sequence>
<reference evidence="1 2" key="1">
    <citation type="submission" date="2017-12" db="EMBL/GenBank/DDBJ databases">
        <title>Comparative genomics of Botrytis spp.</title>
        <authorList>
            <person name="Valero-Jimenez C.A."/>
            <person name="Tapia P."/>
            <person name="Veloso J."/>
            <person name="Silva-Moreno E."/>
            <person name="Staats M."/>
            <person name="Valdes J.H."/>
            <person name="Van Kan J.A.L."/>
        </authorList>
    </citation>
    <scope>NUCLEOTIDE SEQUENCE [LARGE SCALE GENOMIC DNA]</scope>
    <source>
        <strain evidence="1 2">Bh0001</strain>
    </source>
</reference>
<gene>
    <name evidence="1" type="ORF">BHYA_0030g00490</name>
</gene>
<evidence type="ECO:0000313" key="2">
    <source>
        <dbReference type="Proteomes" id="UP000297814"/>
    </source>
</evidence>
<keyword evidence="2" id="KW-1185">Reference proteome</keyword>
<protein>
    <submittedName>
        <fullName evidence="1">Uncharacterized protein</fullName>
    </submittedName>
</protein>
<comment type="caution">
    <text evidence="1">The sequence shown here is derived from an EMBL/GenBank/DDBJ whole genome shotgun (WGS) entry which is preliminary data.</text>
</comment>
<dbReference type="AlphaFoldDB" id="A0A4Z1GZS9"/>
<accession>A0A4Z1GZS9</accession>
<dbReference type="EMBL" id="PQXK01000030">
    <property type="protein sequence ID" value="TGO40882.1"/>
    <property type="molecule type" value="Genomic_DNA"/>
</dbReference>